<reference evidence="1 2" key="1">
    <citation type="submission" date="2020-10" db="EMBL/GenBank/DDBJ databases">
        <title>Ca. Dormibacterota MAGs.</title>
        <authorList>
            <person name="Montgomery K."/>
        </authorList>
    </citation>
    <scope>NUCLEOTIDE SEQUENCE [LARGE SCALE GENOMIC DNA]</scope>
    <source>
        <strain evidence="1">Mitchell_Peninsula_5</strain>
    </source>
</reference>
<sequence>MAASSTHTRTRISSGSPFEPRIGFSRAIAIGDRVLVSGTAPVWPDGGCDPDPETQARRCLQIIEDALTQAGSSLGQVVRTRMFLVDRADADAVGRAHGAVFGDTRPAATMVVVKALLDERWKVEIEAEAQA</sequence>
<dbReference type="InterPro" id="IPR035959">
    <property type="entry name" value="RutC-like_sf"/>
</dbReference>
<gene>
    <name evidence="1" type="ORF">JF887_10710</name>
</gene>
<evidence type="ECO:0000313" key="1">
    <source>
        <dbReference type="EMBL" id="MBJ7609881.1"/>
    </source>
</evidence>
<dbReference type="Gene3D" id="3.30.1330.40">
    <property type="entry name" value="RutC-like"/>
    <property type="match status" value="1"/>
</dbReference>
<evidence type="ECO:0000313" key="2">
    <source>
        <dbReference type="Proteomes" id="UP000614410"/>
    </source>
</evidence>
<name>A0A934KI49_9BACT</name>
<dbReference type="AlphaFoldDB" id="A0A934KI49"/>
<dbReference type="PANTHER" id="PTHR43857:SF1">
    <property type="entry name" value="YJGH FAMILY PROTEIN"/>
    <property type="match status" value="1"/>
</dbReference>
<dbReference type="Pfam" id="PF01042">
    <property type="entry name" value="Ribonuc_L-PSP"/>
    <property type="match status" value="1"/>
</dbReference>
<comment type="caution">
    <text evidence="1">The sequence shown here is derived from an EMBL/GenBank/DDBJ whole genome shotgun (WGS) entry which is preliminary data.</text>
</comment>
<dbReference type="EMBL" id="JAEKNN010000053">
    <property type="protein sequence ID" value="MBJ7609881.1"/>
    <property type="molecule type" value="Genomic_DNA"/>
</dbReference>
<proteinExistence type="predicted"/>
<dbReference type="Proteomes" id="UP000614410">
    <property type="component" value="Unassembled WGS sequence"/>
</dbReference>
<accession>A0A934KI49</accession>
<dbReference type="SUPFAM" id="SSF55298">
    <property type="entry name" value="YjgF-like"/>
    <property type="match status" value="1"/>
</dbReference>
<organism evidence="1 2">
    <name type="scientific">Candidatus Amunia macphersoniae</name>
    <dbReference type="NCBI Taxonomy" id="3127014"/>
    <lineage>
        <taxon>Bacteria</taxon>
        <taxon>Bacillati</taxon>
        <taxon>Candidatus Dormiibacterota</taxon>
        <taxon>Candidatus Dormibacteria</taxon>
        <taxon>Candidatus Aeolococcales</taxon>
        <taxon>Candidatus Aeolococcaceae</taxon>
        <taxon>Candidatus Amunia</taxon>
    </lineage>
</organism>
<dbReference type="InterPro" id="IPR006175">
    <property type="entry name" value="YjgF/YER057c/UK114"/>
</dbReference>
<dbReference type="CDD" id="cd06154">
    <property type="entry name" value="YjgF_YER057c_UK114_like_6"/>
    <property type="match status" value="1"/>
</dbReference>
<dbReference type="PANTHER" id="PTHR43857">
    <property type="entry name" value="BLR7761 PROTEIN"/>
    <property type="match status" value="1"/>
</dbReference>
<protein>
    <submittedName>
        <fullName evidence="1">RidA family protein</fullName>
    </submittedName>
</protein>